<evidence type="ECO:0000256" key="1">
    <source>
        <dbReference type="ARBA" id="ARBA00006964"/>
    </source>
</evidence>
<dbReference type="PANTHER" id="PTHR13799:SF14">
    <property type="entry name" value="GTP CYCLOHYDROLASE 1 TYPE 2 HOMOLOG"/>
    <property type="match status" value="1"/>
</dbReference>
<dbReference type="EMBL" id="RBJC01000004">
    <property type="protein sequence ID" value="RKR77010.1"/>
    <property type="molecule type" value="Genomic_DNA"/>
</dbReference>
<reference evidence="5 6" key="1">
    <citation type="submission" date="2018-10" db="EMBL/GenBank/DDBJ databases">
        <title>Genomic Encyclopedia of Type Strains, Phase IV (KMG-IV): sequencing the most valuable type-strain genomes for metagenomic binning, comparative biology and taxonomic classification.</title>
        <authorList>
            <person name="Goeker M."/>
        </authorList>
    </citation>
    <scope>NUCLEOTIDE SEQUENCE [LARGE SCALE GENOMIC DNA]</scope>
    <source>
        <strain evidence="5 6">DSM 23800</strain>
    </source>
</reference>
<dbReference type="Proteomes" id="UP000280099">
    <property type="component" value="Unassembled WGS sequence"/>
</dbReference>
<evidence type="ECO:0000256" key="3">
    <source>
        <dbReference type="ARBA" id="ARBA00022723"/>
    </source>
</evidence>
<dbReference type="Pfam" id="PF01784">
    <property type="entry name" value="DUF34_NIF3"/>
    <property type="match status" value="1"/>
</dbReference>
<gene>
    <name evidence="5" type="ORF">DES31_0325</name>
</gene>
<dbReference type="GO" id="GO:0005737">
    <property type="term" value="C:cytoplasm"/>
    <property type="evidence" value="ECO:0007669"/>
    <property type="project" value="TreeGrafter"/>
</dbReference>
<dbReference type="SUPFAM" id="SSF102705">
    <property type="entry name" value="NIF3 (NGG1p interacting factor 3)-like"/>
    <property type="match status" value="1"/>
</dbReference>
<dbReference type="AlphaFoldDB" id="A0A420XIU5"/>
<dbReference type="FunFam" id="3.40.1390.30:FF:000002">
    <property type="entry name" value="Nif3-like dinuclear metal center protein"/>
    <property type="match status" value="1"/>
</dbReference>
<feature type="binding site" evidence="4">
    <location>
        <position position="65"/>
    </location>
    <ligand>
        <name>a divalent metal cation</name>
        <dbReference type="ChEBI" id="CHEBI:60240"/>
        <label>1</label>
    </ligand>
</feature>
<protein>
    <recommendedName>
        <fullName evidence="2">GTP cyclohydrolase 1 type 2 homolog</fullName>
    </recommendedName>
</protein>
<keyword evidence="6" id="KW-1185">Reference proteome</keyword>
<dbReference type="InterPro" id="IPR002678">
    <property type="entry name" value="DUF34/NIF3"/>
</dbReference>
<feature type="binding site" evidence="4">
    <location>
        <position position="66"/>
    </location>
    <ligand>
        <name>a divalent metal cation</name>
        <dbReference type="ChEBI" id="CHEBI:60240"/>
        <label>1</label>
    </ligand>
</feature>
<comment type="caution">
    <text evidence="5">The sequence shown here is derived from an EMBL/GenBank/DDBJ whole genome shotgun (WGS) entry which is preliminary data.</text>
</comment>
<feature type="binding site" evidence="4">
    <location>
        <position position="103"/>
    </location>
    <ligand>
        <name>a divalent metal cation</name>
        <dbReference type="ChEBI" id="CHEBI:60240"/>
        <label>1</label>
    </ligand>
</feature>
<evidence type="ECO:0000313" key="5">
    <source>
        <dbReference type="EMBL" id="RKR77010.1"/>
    </source>
</evidence>
<dbReference type="GO" id="GO:0046872">
    <property type="term" value="F:metal ion binding"/>
    <property type="evidence" value="ECO:0007669"/>
    <property type="project" value="UniProtKB-KW"/>
</dbReference>
<accession>A0A420XIU5</accession>
<dbReference type="OrthoDB" id="9800881at2"/>
<feature type="binding site" evidence="4">
    <location>
        <position position="225"/>
    </location>
    <ligand>
        <name>a divalent metal cation</name>
        <dbReference type="ChEBI" id="CHEBI:60240"/>
        <label>1</label>
    </ligand>
</feature>
<dbReference type="InterPro" id="IPR036069">
    <property type="entry name" value="DUF34/NIF3_sf"/>
</dbReference>
<evidence type="ECO:0000256" key="4">
    <source>
        <dbReference type="PIRSR" id="PIRSR602678-1"/>
    </source>
</evidence>
<sequence length="257" mass="28344">MILTNLELECILNEKLSSSMISDYAPNGLQVEGKSEIRKIVTGVTASLPLIQAAIERNADAILVHHGYFWKNENPCIRGMKGRRIKELLTHDINLFGYHLPLDVHPELGNNAQLAKCIGVTNLQGLEDKPYSIPVYGELESPISAHDLKLKLTSLLKHQVILCDEFIDQYPSKLIKTVGICTGGGQGYIDLAASKGIDAFISGEISEQTTHSAREQGIYYFACGHHATERGGIKALGEWLSDEYNINVEFIDINNPA</sequence>
<comment type="similarity">
    <text evidence="1">Belongs to the GTP cyclohydrolase I type 2/NIF3 family.</text>
</comment>
<evidence type="ECO:0000313" key="6">
    <source>
        <dbReference type="Proteomes" id="UP000280099"/>
    </source>
</evidence>
<dbReference type="PANTHER" id="PTHR13799">
    <property type="entry name" value="NGG1 INTERACTING FACTOR 3"/>
    <property type="match status" value="1"/>
</dbReference>
<dbReference type="Gene3D" id="3.40.1390.30">
    <property type="entry name" value="NIF3 (NGG1p interacting factor 3)-like"/>
    <property type="match status" value="2"/>
</dbReference>
<dbReference type="NCBIfam" id="TIGR00486">
    <property type="entry name" value="YbgI_SA1388"/>
    <property type="match status" value="1"/>
</dbReference>
<evidence type="ECO:0000256" key="2">
    <source>
        <dbReference type="ARBA" id="ARBA00022112"/>
    </source>
</evidence>
<name>A0A420XIU5_9PAST</name>
<organism evidence="5 6">
    <name type="scientific">Otariodibacter oris</name>
    <dbReference type="NCBI Taxonomy" id="1032623"/>
    <lineage>
        <taxon>Bacteria</taxon>
        <taxon>Pseudomonadati</taxon>
        <taxon>Pseudomonadota</taxon>
        <taxon>Gammaproteobacteria</taxon>
        <taxon>Pasteurellales</taxon>
        <taxon>Pasteurellaceae</taxon>
        <taxon>Otariodibacter</taxon>
    </lineage>
</organism>
<dbReference type="RefSeq" id="WP_121121339.1">
    <property type="nucleotide sequence ID" value="NZ_CP016604.1"/>
</dbReference>
<feature type="binding site" evidence="4">
    <location>
        <position position="229"/>
    </location>
    <ligand>
        <name>a divalent metal cation</name>
        <dbReference type="ChEBI" id="CHEBI:60240"/>
        <label>1</label>
    </ligand>
</feature>
<keyword evidence="3 4" id="KW-0479">Metal-binding</keyword>
<proteinExistence type="inferred from homology"/>